<keyword evidence="12" id="KW-1185">Reference proteome</keyword>
<keyword evidence="4 8" id="KW-0274">FAD</keyword>
<dbReference type="Pfam" id="PF02852">
    <property type="entry name" value="Pyr_redox_dim"/>
    <property type="match status" value="1"/>
</dbReference>
<name>A0ABM8LJ04_9BURK</name>
<dbReference type="InterPro" id="IPR023753">
    <property type="entry name" value="FAD/NAD-binding_dom"/>
</dbReference>
<keyword evidence="6" id="KW-1015">Disulfide bond</keyword>
<dbReference type="PRINTS" id="PR00368">
    <property type="entry name" value="FADPNR"/>
</dbReference>
<gene>
    <name evidence="11" type="primary">garB</name>
    <name evidence="11" type="ORF">LMG3415_04504</name>
</gene>
<feature type="domain" description="FAD/NAD(P)-binding" evidence="10">
    <location>
        <begin position="5"/>
        <end position="317"/>
    </location>
</feature>
<protein>
    <submittedName>
        <fullName evidence="11">Glutathione amide reductase</fullName>
        <ecNumber evidence="11">1.8.1.16</ecNumber>
    </submittedName>
</protein>
<evidence type="ECO:0000256" key="6">
    <source>
        <dbReference type="ARBA" id="ARBA00023157"/>
    </source>
</evidence>
<dbReference type="GO" id="GO:0016491">
    <property type="term" value="F:oxidoreductase activity"/>
    <property type="evidence" value="ECO:0007669"/>
    <property type="project" value="UniProtKB-KW"/>
</dbReference>
<dbReference type="InterPro" id="IPR036188">
    <property type="entry name" value="FAD/NAD-bd_sf"/>
</dbReference>
<evidence type="ECO:0000313" key="12">
    <source>
        <dbReference type="Proteomes" id="UP000507140"/>
    </source>
</evidence>
<evidence type="ECO:0000313" key="11">
    <source>
        <dbReference type="EMBL" id="CAB3901814.1"/>
    </source>
</evidence>
<dbReference type="Proteomes" id="UP000507140">
    <property type="component" value="Unassembled WGS sequence"/>
</dbReference>
<dbReference type="RefSeq" id="WP_180100201.1">
    <property type="nucleotide sequence ID" value="NZ_CADIKR010000006.1"/>
</dbReference>
<keyword evidence="5 8" id="KW-0560">Oxidoreductase</keyword>
<evidence type="ECO:0000256" key="2">
    <source>
        <dbReference type="ARBA" id="ARBA00007532"/>
    </source>
</evidence>
<evidence type="ECO:0000259" key="10">
    <source>
        <dbReference type="Pfam" id="PF07992"/>
    </source>
</evidence>
<dbReference type="PANTHER" id="PTHR42737">
    <property type="entry name" value="GLUTATHIONE REDUCTASE"/>
    <property type="match status" value="1"/>
</dbReference>
<evidence type="ECO:0000256" key="4">
    <source>
        <dbReference type="ARBA" id="ARBA00022827"/>
    </source>
</evidence>
<dbReference type="InterPro" id="IPR004099">
    <property type="entry name" value="Pyr_nucl-diS_OxRdtase_dimer"/>
</dbReference>
<evidence type="ECO:0000256" key="3">
    <source>
        <dbReference type="ARBA" id="ARBA00022630"/>
    </source>
</evidence>
<keyword evidence="3 8" id="KW-0285">Flavoprotein</keyword>
<evidence type="ECO:0000256" key="7">
    <source>
        <dbReference type="ARBA" id="ARBA00023284"/>
    </source>
</evidence>
<accession>A0ABM8LJ04</accession>
<dbReference type="Gene3D" id="3.30.390.30">
    <property type="match status" value="1"/>
</dbReference>
<dbReference type="SUPFAM" id="SSF55424">
    <property type="entry name" value="FAD/NAD-linked reductases, dimerisation (C-terminal) domain"/>
    <property type="match status" value="1"/>
</dbReference>
<dbReference type="InterPro" id="IPR016156">
    <property type="entry name" value="FAD/NAD-linked_Rdtase_dimer_sf"/>
</dbReference>
<evidence type="ECO:0000259" key="9">
    <source>
        <dbReference type="Pfam" id="PF02852"/>
    </source>
</evidence>
<evidence type="ECO:0000256" key="5">
    <source>
        <dbReference type="ARBA" id="ARBA00023002"/>
    </source>
</evidence>
<dbReference type="PRINTS" id="PR00411">
    <property type="entry name" value="PNDRDTASEI"/>
</dbReference>
<dbReference type="InterPro" id="IPR012999">
    <property type="entry name" value="Pyr_OxRdtase_I_AS"/>
</dbReference>
<organism evidence="11 12">
    <name type="scientific">Achromobacter mucicolens</name>
    <dbReference type="NCBI Taxonomy" id="1389922"/>
    <lineage>
        <taxon>Bacteria</taxon>
        <taxon>Pseudomonadati</taxon>
        <taxon>Pseudomonadota</taxon>
        <taxon>Betaproteobacteria</taxon>
        <taxon>Burkholderiales</taxon>
        <taxon>Alcaligenaceae</taxon>
        <taxon>Achromobacter</taxon>
    </lineage>
</organism>
<dbReference type="InterPro" id="IPR046952">
    <property type="entry name" value="GSHR/TRXR-like"/>
</dbReference>
<comment type="caution">
    <text evidence="11">The sequence shown here is derived from an EMBL/GenBank/DDBJ whole genome shotgun (WGS) entry which is preliminary data.</text>
</comment>
<dbReference type="EC" id="1.8.1.16" evidence="11"/>
<dbReference type="SUPFAM" id="SSF51905">
    <property type="entry name" value="FAD/NAD(P)-binding domain"/>
    <property type="match status" value="1"/>
</dbReference>
<dbReference type="EMBL" id="CADIKR010000006">
    <property type="protein sequence ID" value="CAB3901814.1"/>
    <property type="molecule type" value="Genomic_DNA"/>
</dbReference>
<proteinExistence type="inferred from homology"/>
<keyword evidence="7 8" id="KW-0676">Redox-active center</keyword>
<evidence type="ECO:0000256" key="1">
    <source>
        <dbReference type="ARBA" id="ARBA00001974"/>
    </source>
</evidence>
<dbReference type="InterPro" id="IPR001100">
    <property type="entry name" value="Pyr_nuc-diS_OxRdtase"/>
</dbReference>
<evidence type="ECO:0000256" key="8">
    <source>
        <dbReference type="RuleBase" id="RU003691"/>
    </source>
</evidence>
<feature type="domain" description="Pyridine nucleotide-disulphide oxidoreductase dimerisation" evidence="9">
    <location>
        <begin position="338"/>
        <end position="446"/>
    </location>
</feature>
<dbReference type="PIRSF" id="PIRSF000350">
    <property type="entry name" value="Mercury_reductase_MerA"/>
    <property type="match status" value="1"/>
</dbReference>
<sequence>MAFDFDLFVIGAGSGGVRAARFSASFGARVAVAESRYLGGTCVNVGCVPKKLLVYGAHYSEDFEQAHGFGWTADAPKFDWPTLIANKNREIERLNGIYRNLLVNSGVSLLEGHARIVDPNTVDINGKTYSAAHILVATGGWPQVPDIPGKEHAITSNEAFFLKDLPRRVLVVGGGYIAVEFASIFNGMGAQTIQSYRGPLFLRGFDLGVREHLRDELVKKGIDLRMNTEVARIDKRADGSLAATCKDGAVIETDCVFYATGRRPMLDNLGLENTGVKLREDGFIDVDDEYRTAEPSILAIGDVIGRVPLTPVALAEGMAVARRLFRPQEYRKVDYKLIPTAVFSLPNIGTVGLTTEEARDAGYELRLFESRFRPMKLTLTESQERTLMKVIVDAQTDRVLGVHMVGPEAGEIVQGLAVALKAGATKAVFDDTIGIHPTAAEEFVTMRTPVAQ</sequence>
<reference evidence="11 12" key="1">
    <citation type="submission" date="2020-04" db="EMBL/GenBank/DDBJ databases">
        <authorList>
            <person name="De Canck E."/>
        </authorList>
    </citation>
    <scope>NUCLEOTIDE SEQUENCE [LARGE SCALE GENOMIC DNA]</scope>
    <source>
        <strain evidence="11 12">LMG 3415</strain>
    </source>
</reference>
<dbReference type="PANTHER" id="PTHR42737:SF2">
    <property type="entry name" value="GLUTATHIONE REDUCTASE"/>
    <property type="match status" value="1"/>
</dbReference>
<dbReference type="PROSITE" id="PS00076">
    <property type="entry name" value="PYRIDINE_REDOX_1"/>
    <property type="match status" value="1"/>
</dbReference>
<comment type="similarity">
    <text evidence="2 8">Belongs to the class-I pyridine nucleotide-disulfide oxidoreductase family.</text>
</comment>
<dbReference type="NCBIfam" id="NF004776">
    <property type="entry name" value="PRK06116.1"/>
    <property type="match status" value="1"/>
</dbReference>
<dbReference type="Gene3D" id="3.50.50.60">
    <property type="entry name" value="FAD/NAD(P)-binding domain"/>
    <property type="match status" value="2"/>
</dbReference>
<comment type="cofactor">
    <cofactor evidence="1">
        <name>FAD</name>
        <dbReference type="ChEBI" id="CHEBI:57692"/>
    </cofactor>
</comment>
<dbReference type="Pfam" id="PF07992">
    <property type="entry name" value="Pyr_redox_2"/>
    <property type="match status" value="1"/>
</dbReference>